<gene>
    <name evidence="4" type="ORF">DRW42_13370</name>
</gene>
<protein>
    <submittedName>
        <fullName evidence="4">GlxA family transcriptional regulator</fullName>
    </submittedName>
</protein>
<dbReference type="InterPro" id="IPR002818">
    <property type="entry name" value="DJ-1/PfpI"/>
</dbReference>
<accession>A0A366KZ11</accession>
<sequence>MRTRSVVVIAMPNAMALDIICPSDVFHNANRMMAMDKTANAVSYQVTIVSPTKDLNVVTSSGLVIRCEKTIYEIESRIDTLIIGGFSMDYNWSSQPDLVAWLKENYMGIRRLSAVCIGAFVLAEAGLLESKRATTHWLNAEDLKNKYKGILVNTDPIFVKDQNIYTSGGATAGIDLSLALVEEDNGREMALRVAKVLVLYLKRPGNQSQFSDILLHQEATKKPIYDLQQWIKDNLREDLRVKTLAERVFMSERNFARVFYAEIGMTPCQIY</sequence>
<dbReference type="InterPro" id="IPR052158">
    <property type="entry name" value="INH-QAR"/>
</dbReference>
<comment type="caution">
    <text evidence="4">The sequence shown here is derived from an EMBL/GenBank/DDBJ whole genome shotgun (WGS) entry which is preliminary data.</text>
</comment>
<dbReference type="InterPro" id="IPR018060">
    <property type="entry name" value="HTH_AraC"/>
</dbReference>
<dbReference type="Pfam" id="PF01965">
    <property type="entry name" value="DJ-1_PfpI"/>
    <property type="match status" value="1"/>
</dbReference>
<dbReference type="AlphaFoldDB" id="A0A366KZ11"/>
<evidence type="ECO:0000313" key="5">
    <source>
        <dbReference type="Proteomes" id="UP000252081"/>
    </source>
</evidence>
<evidence type="ECO:0000256" key="1">
    <source>
        <dbReference type="ARBA" id="ARBA00023015"/>
    </source>
</evidence>
<dbReference type="SUPFAM" id="SSF52317">
    <property type="entry name" value="Class I glutamine amidotransferase-like"/>
    <property type="match status" value="1"/>
</dbReference>
<dbReference type="RefSeq" id="WP_113949323.1">
    <property type="nucleotide sequence ID" value="NZ_QNQU01000010.1"/>
</dbReference>
<evidence type="ECO:0000259" key="3">
    <source>
        <dbReference type="PROSITE" id="PS01124"/>
    </source>
</evidence>
<dbReference type="PROSITE" id="PS01124">
    <property type="entry name" value="HTH_ARAC_FAMILY_2"/>
    <property type="match status" value="1"/>
</dbReference>
<evidence type="ECO:0000313" key="4">
    <source>
        <dbReference type="EMBL" id="RBQ06760.1"/>
    </source>
</evidence>
<dbReference type="GO" id="GO:0003700">
    <property type="term" value="F:DNA-binding transcription factor activity"/>
    <property type="evidence" value="ECO:0007669"/>
    <property type="project" value="InterPro"/>
</dbReference>
<proteinExistence type="predicted"/>
<keyword evidence="5" id="KW-1185">Reference proteome</keyword>
<dbReference type="GO" id="GO:0043565">
    <property type="term" value="F:sequence-specific DNA binding"/>
    <property type="evidence" value="ECO:0007669"/>
    <property type="project" value="InterPro"/>
</dbReference>
<evidence type="ECO:0000256" key="2">
    <source>
        <dbReference type="ARBA" id="ARBA00023163"/>
    </source>
</evidence>
<organism evidence="4 5">
    <name type="scientific">Pedobacter miscanthi</name>
    <dbReference type="NCBI Taxonomy" id="2259170"/>
    <lineage>
        <taxon>Bacteria</taxon>
        <taxon>Pseudomonadati</taxon>
        <taxon>Bacteroidota</taxon>
        <taxon>Sphingobacteriia</taxon>
        <taxon>Sphingobacteriales</taxon>
        <taxon>Sphingobacteriaceae</taxon>
        <taxon>Pedobacter</taxon>
    </lineage>
</organism>
<keyword evidence="2" id="KW-0804">Transcription</keyword>
<name>A0A366KZ11_9SPHI</name>
<dbReference type="OrthoDB" id="9803764at2"/>
<dbReference type="Proteomes" id="UP000252081">
    <property type="component" value="Unassembled WGS sequence"/>
</dbReference>
<dbReference type="Gene3D" id="1.10.10.60">
    <property type="entry name" value="Homeodomain-like"/>
    <property type="match status" value="1"/>
</dbReference>
<reference evidence="4 5" key="1">
    <citation type="submission" date="2018-07" db="EMBL/GenBank/DDBJ databases">
        <title>A draft genome of a endophytic bacteria, a new species of Pedobacter.</title>
        <authorList>
            <person name="Zhang Z.D."/>
            <person name="Chen Z.J."/>
        </authorList>
    </citation>
    <scope>NUCLEOTIDE SEQUENCE [LARGE SCALE GENOMIC DNA]</scope>
    <source>
        <strain evidence="4 5">RS10</strain>
    </source>
</reference>
<dbReference type="CDD" id="cd03137">
    <property type="entry name" value="GATase1_AraC_1"/>
    <property type="match status" value="1"/>
</dbReference>
<dbReference type="SUPFAM" id="SSF46689">
    <property type="entry name" value="Homeodomain-like"/>
    <property type="match status" value="1"/>
</dbReference>
<dbReference type="InterPro" id="IPR009057">
    <property type="entry name" value="Homeodomain-like_sf"/>
</dbReference>
<feature type="domain" description="HTH araC/xylS-type" evidence="3">
    <location>
        <begin position="225"/>
        <end position="271"/>
    </location>
</feature>
<keyword evidence="1" id="KW-0805">Transcription regulation</keyword>
<dbReference type="InterPro" id="IPR029062">
    <property type="entry name" value="Class_I_gatase-like"/>
</dbReference>
<dbReference type="EMBL" id="QNQU01000010">
    <property type="protein sequence ID" value="RBQ06760.1"/>
    <property type="molecule type" value="Genomic_DNA"/>
</dbReference>
<dbReference type="PANTHER" id="PTHR43130">
    <property type="entry name" value="ARAC-FAMILY TRANSCRIPTIONAL REGULATOR"/>
    <property type="match status" value="1"/>
</dbReference>
<dbReference type="Gene3D" id="3.40.50.880">
    <property type="match status" value="1"/>
</dbReference>
<dbReference type="PANTHER" id="PTHR43130:SF3">
    <property type="entry name" value="HTH-TYPE TRANSCRIPTIONAL REGULATOR RV1931C"/>
    <property type="match status" value="1"/>
</dbReference>